<evidence type="ECO:0000256" key="3">
    <source>
        <dbReference type="RuleBase" id="RU000454"/>
    </source>
</evidence>
<organism evidence="6">
    <name type="scientific">Alexandrium monilatum</name>
    <dbReference type="NCBI Taxonomy" id="311494"/>
    <lineage>
        <taxon>Eukaryota</taxon>
        <taxon>Sar</taxon>
        <taxon>Alveolata</taxon>
        <taxon>Dinophyceae</taxon>
        <taxon>Gonyaulacales</taxon>
        <taxon>Pyrocystaceae</taxon>
        <taxon>Alexandrium</taxon>
    </lineage>
</organism>
<dbReference type="InterPro" id="IPR001461">
    <property type="entry name" value="Aspartic_peptidase_A1"/>
</dbReference>
<gene>
    <name evidence="6" type="ORF">AMON00008_LOCUS65857</name>
</gene>
<dbReference type="InterPro" id="IPR001969">
    <property type="entry name" value="Aspartic_peptidase_AS"/>
</dbReference>
<dbReference type="GO" id="GO:0005764">
    <property type="term" value="C:lysosome"/>
    <property type="evidence" value="ECO:0007669"/>
    <property type="project" value="TreeGrafter"/>
</dbReference>
<keyword evidence="2" id="KW-1015">Disulfide bond</keyword>
<dbReference type="Gene3D" id="2.40.70.10">
    <property type="entry name" value="Acid Proteases"/>
    <property type="match status" value="2"/>
</dbReference>
<proteinExistence type="inferred from homology"/>
<dbReference type="PROSITE" id="PS51767">
    <property type="entry name" value="PEPTIDASE_A1"/>
    <property type="match status" value="1"/>
</dbReference>
<comment type="similarity">
    <text evidence="1 3">Belongs to the peptidase A1 family.</text>
</comment>
<keyword evidence="3" id="KW-0378">Hydrolase</keyword>
<dbReference type="InterPro" id="IPR034164">
    <property type="entry name" value="Pepsin-like_dom"/>
</dbReference>
<dbReference type="PANTHER" id="PTHR47966:SF8">
    <property type="entry name" value="ASPARTIC PROTEASE 1-RELATED"/>
    <property type="match status" value="1"/>
</dbReference>
<dbReference type="PRINTS" id="PR00792">
    <property type="entry name" value="PEPSIN"/>
</dbReference>
<name>A0A7S4VWU4_9DINO</name>
<dbReference type="InterPro" id="IPR033121">
    <property type="entry name" value="PEPTIDASE_A1"/>
</dbReference>
<evidence type="ECO:0000256" key="1">
    <source>
        <dbReference type="ARBA" id="ARBA00007447"/>
    </source>
</evidence>
<dbReference type="GO" id="GO:0006508">
    <property type="term" value="P:proteolysis"/>
    <property type="evidence" value="ECO:0007669"/>
    <property type="project" value="UniProtKB-KW"/>
</dbReference>
<dbReference type="InterPro" id="IPR021109">
    <property type="entry name" value="Peptidase_aspartic_dom_sf"/>
</dbReference>
<feature type="disulfide bond" evidence="2">
    <location>
        <begin position="272"/>
        <end position="276"/>
    </location>
</feature>
<dbReference type="Pfam" id="PF00026">
    <property type="entry name" value="Asp"/>
    <property type="match status" value="2"/>
</dbReference>
<feature type="chain" id="PRO_5030683979" description="Peptidase A1 domain-containing protein" evidence="4">
    <location>
        <begin position="21"/>
        <end position="461"/>
    </location>
</feature>
<accession>A0A7S4VWU4</accession>
<dbReference type="PANTHER" id="PTHR47966">
    <property type="entry name" value="BETA-SITE APP-CLEAVING ENZYME, ISOFORM A-RELATED"/>
    <property type="match status" value="1"/>
</dbReference>
<sequence length="461" mass="50595">MHRMLVRSGLILCLIASAAGLRSRGSSEVDVGQPTPYRQKLGNQQDMQYFGQLSLGKQSMKGIFDTGSFELLVFTRECKGCGTARAYEVGKYPTFKPGSSHQVHAYGSGQCEANDGFEEVQIGGMTAKQQPFWFADDCTMPLLEEASFNAIIGIGPPGQPAFTAREALDELKETEKSYRRRHQAVPPSLKQQIAEEKKTLKVARGKKALLESFGTTTFSVCLGRQPDSPGFLIWNDKTRKGQPHVMQIPVAGKITWGVTLKDWSFGGSTAACADGCGAVVDSGTSLFAVPTPIYNAIWTHFSSGRYQLDCSDLRGFPDLVMTVGGKTLRFPPYTYVGELYGQMNKEAEGFLSMNRLGHRSKACHLLLIDLGPTRDTGLGPMLILGMPFFREYYTTFDLGSGRDDRSIFVSTANEDCDPEAVGDVSTVVDRLASSLRFKPRSVNVSQVRVPEWLKPGNGVRF</sequence>
<reference evidence="6" key="1">
    <citation type="submission" date="2021-01" db="EMBL/GenBank/DDBJ databases">
        <authorList>
            <person name="Corre E."/>
            <person name="Pelletier E."/>
            <person name="Niang G."/>
            <person name="Scheremetjew M."/>
            <person name="Finn R."/>
            <person name="Kale V."/>
            <person name="Holt S."/>
            <person name="Cochrane G."/>
            <person name="Meng A."/>
            <person name="Brown T."/>
            <person name="Cohen L."/>
        </authorList>
    </citation>
    <scope>NUCLEOTIDE SEQUENCE</scope>
    <source>
        <strain evidence="6">CCMP3105</strain>
    </source>
</reference>
<keyword evidence="3" id="KW-0064">Aspartyl protease</keyword>
<dbReference type="PROSITE" id="PS00141">
    <property type="entry name" value="ASP_PROTEASE"/>
    <property type="match status" value="1"/>
</dbReference>
<evidence type="ECO:0000313" key="6">
    <source>
        <dbReference type="EMBL" id="CAE4670959.1"/>
    </source>
</evidence>
<keyword evidence="3" id="KW-0645">Protease</keyword>
<evidence type="ECO:0000259" key="5">
    <source>
        <dbReference type="PROSITE" id="PS51767"/>
    </source>
</evidence>
<protein>
    <recommendedName>
        <fullName evidence="5">Peptidase A1 domain-containing protein</fullName>
    </recommendedName>
</protein>
<keyword evidence="4" id="KW-0732">Signal</keyword>
<feature type="domain" description="Peptidase A1" evidence="5">
    <location>
        <begin position="49"/>
        <end position="410"/>
    </location>
</feature>
<evidence type="ECO:0000256" key="4">
    <source>
        <dbReference type="SAM" id="SignalP"/>
    </source>
</evidence>
<dbReference type="SUPFAM" id="SSF50630">
    <property type="entry name" value="Acid proteases"/>
    <property type="match status" value="1"/>
</dbReference>
<evidence type="ECO:0000256" key="2">
    <source>
        <dbReference type="PIRSR" id="PIRSR601461-2"/>
    </source>
</evidence>
<dbReference type="GO" id="GO:0004190">
    <property type="term" value="F:aspartic-type endopeptidase activity"/>
    <property type="evidence" value="ECO:0007669"/>
    <property type="project" value="UniProtKB-KW"/>
</dbReference>
<dbReference type="CDD" id="cd05471">
    <property type="entry name" value="pepsin_like"/>
    <property type="match status" value="1"/>
</dbReference>
<dbReference type="EMBL" id="HBNR01091651">
    <property type="protein sequence ID" value="CAE4670959.1"/>
    <property type="molecule type" value="Transcribed_RNA"/>
</dbReference>
<dbReference type="AlphaFoldDB" id="A0A7S4VWU4"/>
<feature type="signal peptide" evidence="4">
    <location>
        <begin position="1"/>
        <end position="20"/>
    </location>
</feature>